<accession>U9TGC4</accession>
<sequence length="133" mass="15516">MKSENFEIMGCVFSNIELHIINRIYIETKISRLRQSSSGDRNEPDRFSIAGSYWDNLSLECNKCEISVARSEHYTFNVKIPTIIKGVRLGIWSDFILRRKFLLDFRAVGHMTVIRNLTNFLEYLPIKKAIISL</sequence>
<reference evidence="1" key="1">
    <citation type="submission" date="2013-07" db="EMBL/GenBank/DDBJ databases">
        <title>The genome of an arbuscular mycorrhizal fungus provides insights into the evolution of the oldest plant symbiosis.</title>
        <authorList>
            <consortium name="DOE Joint Genome Institute"/>
            <person name="Tisserant E."/>
            <person name="Malbreil M."/>
            <person name="Kuo A."/>
            <person name="Kohler A."/>
            <person name="Symeonidi A."/>
            <person name="Balestrini R."/>
            <person name="Charron P."/>
            <person name="Duensing N."/>
            <person name="Frei-dit-Frey N."/>
            <person name="Gianinazzi-Pearson V."/>
            <person name="Gilbert B."/>
            <person name="Handa Y."/>
            <person name="Hijri M."/>
            <person name="Kaul R."/>
            <person name="Kawaguchi M."/>
            <person name="Krajinski F."/>
            <person name="Lammers P."/>
            <person name="Lapierre D."/>
            <person name="Masclaux F.G."/>
            <person name="Murat C."/>
            <person name="Morin E."/>
            <person name="Ndikumana S."/>
            <person name="Pagni M."/>
            <person name="Petitpierre D."/>
            <person name="Requena N."/>
            <person name="Rosikiewicz P."/>
            <person name="Riley R."/>
            <person name="Saito K."/>
            <person name="San Clemente H."/>
            <person name="Shapiro H."/>
            <person name="van Tuinen D."/>
            <person name="Becard G."/>
            <person name="Bonfante P."/>
            <person name="Paszkowski U."/>
            <person name="Shachar-Hill Y."/>
            <person name="Young J.P."/>
            <person name="Sanders I.R."/>
            <person name="Henrissat B."/>
            <person name="Rensing S.A."/>
            <person name="Grigoriev I.V."/>
            <person name="Corradi N."/>
            <person name="Roux C."/>
            <person name="Martin F."/>
        </authorList>
    </citation>
    <scope>NUCLEOTIDE SEQUENCE</scope>
    <source>
        <strain evidence="1">DAOM 197198</strain>
    </source>
</reference>
<dbReference type="HOGENOM" id="CLU_1907777_0_0_1"/>
<name>U9TGC4_RHIID</name>
<gene>
    <name evidence="1" type="ORF">GLOINDRAFT_99757</name>
</gene>
<dbReference type="VEuPathDB" id="FungiDB:RhiirFUN_007474"/>
<organism evidence="1">
    <name type="scientific">Rhizophagus irregularis (strain DAOM 181602 / DAOM 197198 / MUCL 43194)</name>
    <name type="common">Arbuscular mycorrhizal fungus</name>
    <name type="synonym">Glomus intraradices</name>
    <dbReference type="NCBI Taxonomy" id="747089"/>
    <lineage>
        <taxon>Eukaryota</taxon>
        <taxon>Fungi</taxon>
        <taxon>Fungi incertae sedis</taxon>
        <taxon>Mucoromycota</taxon>
        <taxon>Glomeromycotina</taxon>
        <taxon>Glomeromycetes</taxon>
        <taxon>Glomerales</taxon>
        <taxon>Glomeraceae</taxon>
        <taxon>Rhizophagus</taxon>
    </lineage>
</organism>
<evidence type="ECO:0000313" key="1">
    <source>
        <dbReference type="EMBL" id="ESA05368.1"/>
    </source>
</evidence>
<proteinExistence type="predicted"/>
<dbReference type="EMBL" id="KI293116">
    <property type="protein sequence ID" value="ESA05368.1"/>
    <property type="molecule type" value="Genomic_DNA"/>
</dbReference>
<dbReference type="AlphaFoldDB" id="U9TGC4"/>
<protein>
    <submittedName>
        <fullName evidence="1">Uncharacterized protein</fullName>
    </submittedName>
</protein>